<keyword evidence="5" id="KW-1185">Reference proteome</keyword>
<accession>A0A8T0PT03</accession>
<evidence type="ECO:0000313" key="4">
    <source>
        <dbReference type="EMBL" id="KAG2562076.1"/>
    </source>
</evidence>
<reference evidence="4" key="1">
    <citation type="submission" date="2020-05" db="EMBL/GenBank/DDBJ databases">
        <title>WGS assembly of Panicum virgatum.</title>
        <authorList>
            <person name="Lovell J.T."/>
            <person name="Jenkins J."/>
            <person name="Shu S."/>
            <person name="Juenger T.E."/>
            <person name="Schmutz J."/>
        </authorList>
    </citation>
    <scope>NUCLEOTIDE SEQUENCE</scope>
    <source>
        <strain evidence="4">AP13</strain>
    </source>
</reference>
<dbReference type="GO" id="GO:0051087">
    <property type="term" value="F:protein-folding chaperone binding"/>
    <property type="evidence" value="ECO:0007669"/>
    <property type="project" value="InterPro"/>
</dbReference>
<feature type="region of interest" description="Disordered" evidence="2">
    <location>
        <begin position="361"/>
        <end position="392"/>
    </location>
</feature>
<dbReference type="PANTHER" id="PTHR33322">
    <property type="entry name" value="BAG DOMAIN CONTAINING PROTEIN, EXPRESSED"/>
    <property type="match status" value="1"/>
</dbReference>
<dbReference type="SUPFAM" id="SSF63491">
    <property type="entry name" value="BAG domain"/>
    <property type="match status" value="1"/>
</dbReference>
<dbReference type="GO" id="GO:0006457">
    <property type="term" value="P:protein folding"/>
    <property type="evidence" value="ECO:0007669"/>
    <property type="project" value="TreeGrafter"/>
</dbReference>
<dbReference type="GO" id="GO:0009506">
    <property type="term" value="C:plasmodesma"/>
    <property type="evidence" value="ECO:0007669"/>
    <property type="project" value="TreeGrafter"/>
</dbReference>
<sequence>MASRRFFAYDPYDYYYADPYHYPYPYYPYQQQQPPAPSRGAGGFFADAAPEPVSVAPRPRVESSRPVSIPVCFVGSDPEPAGVAAAAEVPRKRAPSAEEAAVRVQAAARGFLARRSVLAVREVEREAAEAGGKIAREAAVLRADARARGAVGEALMRMLLRLDAVRGAREYRRRVTTRVLALQDAVDALEHKPAPVAAAAAEENESGVSNETPGESAVASELPDVVERSAEIEAKAAAEMEVGGGRAGGERGEAEEAEQAQDDGNVVAADKPEGSDAAGELGIVTEEPEPAAAPASLSDAPRPQEQAVAEIRTTETAAGGDGGLDARKVMEMAAALCERSAQQCAVIGALAERVDALERAVRRAEDAERRRRRAKKLRKEGKGSSHGKCYSD</sequence>
<feature type="compositionally biased region" description="Low complexity" evidence="2">
    <location>
        <begin position="194"/>
        <end position="211"/>
    </location>
</feature>
<evidence type="ECO:0000256" key="2">
    <source>
        <dbReference type="SAM" id="MobiDB-lite"/>
    </source>
</evidence>
<name>A0A8T0PT03_PANVG</name>
<organism evidence="4 5">
    <name type="scientific">Panicum virgatum</name>
    <name type="common">Blackwell switchgrass</name>
    <dbReference type="NCBI Taxonomy" id="38727"/>
    <lineage>
        <taxon>Eukaryota</taxon>
        <taxon>Viridiplantae</taxon>
        <taxon>Streptophyta</taxon>
        <taxon>Embryophyta</taxon>
        <taxon>Tracheophyta</taxon>
        <taxon>Spermatophyta</taxon>
        <taxon>Magnoliopsida</taxon>
        <taxon>Liliopsida</taxon>
        <taxon>Poales</taxon>
        <taxon>Poaceae</taxon>
        <taxon>PACMAD clade</taxon>
        <taxon>Panicoideae</taxon>
        <taxon>Panicodae</taxon>
        <taxon>Paniceae</taxon>
        <taxon>Panicinae</taxon>
        <taxon>Panicum</taxon>
        <taxon>Panicum sect. Hiantes</taxon>
    </lineage>
</organism>
<dbReference type="OrthoDB" id="696633at2759"/>
<gene>
    <name evidence="4" type="ORF">PVAP13_8KG122000</name>
</gene>
<dbReference type="PANTHER" id="PTHR33322:SF4">
    <property type="entry name" value="BAG DOMAIN CONTAINING PROTEIN, EXPRESSED"/>
    <property type="match status" value="1"/>
</dbReference>
<feature type="region of interest" description="Disordered" evidence="2">
    <location>
        <begin position="241"/>
        <end position="306"/>
    </location>
</feature>
<dbReference type="InterPro" id="IPR003103">
    <property type="entry name" value="BAG_domain"/>
</dbReference>
<evidence type="ECO:0000313" key="5">
    <source>
        <dbReference type="Proteomes" id="UP000823388"/>
    </source>
</evidence>
<protein>
    <recommendedName>
        <fullName evidence="3">BAG domain-containing protein</fullName>
    </recommendedName>
</protein>
<comment type="caution">
    <text evidence="4">The sequence shown here is derived from an EMBL/GenBank/DDBJ whole genome shotgun (WGS) entry which is preliminary data.</text>
</comment>
<feature type="region of interest" description="Disordered" evidence="2">
    <location>
        <begin position="194"/>
        <end position="224"/>
    </location>
</feature>
<keyword evidence="1" id="KW-0143">Chaperone</keyword>
<dbReference type="Proteomes" id="UP000823388">
    <property type="component" value="Chromosome 8K"/>
</dbReference>
<dbReference type="Pfam" id="PF02179">
    <property type="entry name" value="BAG"/>
    <property type="match status" value="1"/>
</dbReference>
<dbReference type="AlphaFoldDB" id="A0A8T0PT03"/>
<dbReference type="EMBL" id="CM029051">
    <property type="protein sequence ID" value="KAG2562076.1"/>
    <property type="molecule type" value="Genomic_DNA"/>
</dbReference>
<dbReference type="PROSITE" id="PS50096">
    <property type="entry name" value="IQ"/>
    <property type="match status" value="1"/>
</dbReference>
<proteinExistence type="predicted"/>
<feature type="domain" description="BAG" evidence="3">
    <location>
        <begin position="129"/>
        <end position="189"/>
    </location>
</feature>
<dbReference type="InterPro" id="IPR000048">
    <property type="entry name" value="IQ_motif_EF-hand-BS"/>
</dbReference>
<dbReference type="InterPro" id="IPR040400">
    <property type="entry name" value="BAG5/6/7/8"/>
</dbReference>
<feature type="compositionally biased region" description="Basic residues" evidence="2">
    <location>
        <begin position="370"/>
        <end position="379"/>
    </location>
</feature>
<evidence type="ECO:0000256" key="1">
    <source>
        <dbReference type="ARBA" id="ARBA00023186"/>
    </source>
</evidence>
<dbReference type="Pfam" id="PF00612">
    <property type="entry name" value="IQ"/>
    <property type="match status" value="1"/>
</dbReference>
<evidence type="ECO:0000259" key="3">
    <source>
        <dbReference type="Pfam" id="PF02179"/>
    </source>
</evidence>